<keyword evidence="2" id="KW-1185">Reference proteome</keyword>
<reference evidence="1" key="1">
    <citation type="journal article" date="2022" name="New Phytol.">
        <title>Evolutionary transition to the ectomycorrhizal habit in the genomes of a hyperdiverse lineage of mushroom-forming fungi.</title>
        <authorList>
            <person name="Looney B."/>
            <person name="Miyauchi S."/>
            <person name="Morin E."/>
            <person name="Drula E."/>
            <person name="Courty P.E."/>
            <person name="Kohler A."/>
            <person name="Kuo A."/>
            <person name="LaButti K."/>
            <person name="Pangilinan J."/>
            <person name="Lipzen A."/>
            <person name="Riley R."/>
            <person name="Andreopoulos W."/>
            <person name="He G."/>
            <person name="Johnson J."/>
            <person name="Nolan M."/>
            <person name="Tritt A."/>
            <person name="Barry K.W."/>
            <person name="Grigoriev I.V."/>
            <person name="Nagy L.G."/>
            <person name="Hibbett D."/>
            <person name="Henrissat B."/>
            <person name="Matheny P.B."/>
            <person name="Labbe J."/>
            <person name="Martin F.M."/>
        </authorList>
    </citation>
    <scope>NUCLEOTIDE SEQUENCE</scope>
    <source>
        <strain evidence="1">BPL690</strain>
    </source>
</reference>
<dbReference type="InterPro" id="IPR008949">
    <property type="entry name" value="Isoprenoid_synthase_dom_sf"/>
</dbReference>
<dbReference type="AlphaFoldDB" id="A0AAD4MBT4"/>
<organism evidence="1 2">
    <name type="scientific">Multifurca ochricompacta</name>
    <dbReference type="NCBI Taxonomy" id="376703"/>
    <lineage>
        <taxon>Eukaryota</taxon>
        <taxon>Fungi</taxon>
        <taxon>Dikarya</taxon>
        <taxon>Basidiomycota</taxon>
        <taxon>Agaricomycotina</taxon>
        <taxon>Agaricomycetes</taxon>
        <taxon>Russulales</taxon>
        <taxon>Russulaceae</taxon>
        <taxon>Multifurca</taxon>
    </lineage>
</organism>
<gene>
    <name evidence="1" type="ORF">B0F90DRAFT_1697150</name>
</gene>
<accession>A0AAD4MBT4</accession>
<dbReference type="Pfam" id="PF19086">
    <property type="entry name" value="Terpene_syn_C_2"/>
    <property type="match status" value="2"/>
</dbReference>
<dbReference type="Gene3D" id="1.10.600.10">
    <property type="entry name" value="Farnesyl Diphosphate Synthase"/>
    <property type="match status" value="2"/>
</dbReference>
<proteinExistence type="predicted"/>
<dbReference type="Proteomes" id="UP001203297">
    <property type="component" value="Unassembled WGS sequence"/>
</dbReference>
<evidence type="ECO:0000313" key="2">
    <source>
        <dbReference type="Proteomes" id="UP001203297"/>
    </source>
</evidence>
<protein>
    <submittedName>
        <fullName evidence="1">Isoprenoid synthase domain-containing protein</fullName>
    </submittedName>
</protein>
<evidence type="ECO:0000313" key="1">
    <source>
        <dbReference type="EMBL" id="KAI0306214.1"/>
    </source>
</evidence>
<sequence>MALFFIYDEFTDKVDGDGARVYAEMVMDAIENPYKGRPQGEPKLGEIARQFWLRAIKVSSPAAQRRFIKTFAEYVYAVIDEASDQAGLDIPDEVMAHHGMASLCALAAESLVLTNDMYSYNIEQASGHGGHNIVTVVMNEKGVNLDSALKWLGDYHEEVLARFQAQHRMLPSWGPAVDRDVEIFVERLGYWIRGIDSWSLETERYFGTKGLEIQKHRVVTLLQKVKKPNVTPMMAQPSAQVH</sequence>
<dbReference type="SUPFAM" id="SSF48576">
    <property type="entry name" value="Terpenoid synthases"/>
    <property type="match status" value="1"/>
</dbReference>
<dbReference type="EMBL" id="WTXG01000004">
    <property type="protein sequence ID" value="KAI0306214.1"/>
    <property type="molecule type" value="Genomic_DNA"/>
</dbReference>
<name>A0AAD4MBT4_9AGAM</name>
<comment type="caution">
    <text evidence="1">The sequence shown here is derived from an EMBL/GenBank/DDBJ whole genome shotgun (WGS) entry which is preliminary data.</text>
</comment>